<dbReference type="SFLD" id="SFLDG01128">
    <property type="entry name" value="C1.4:_5'-Nucleotidase_Like"/>
    <property type="match status" value="1"/>
</dbReference>
<keyword evidence="4" id="KW-0479">Metal-binding</keyword>
<sequence length="301" mass="33864">MLRKLSMASLSSLNKISALSRENVHIRDKTELLQKLNKMIQDGHNKLQIVTDFDHTLTRHTMDNGSVVLTSFGMFRECPSIPQHYKDEDNRLAGIYKPIESDPNMSIEEKTKHMIDWYVAAHTLLKGVKFPRNELMDAANKMVQCFRKGVREMIDWCKMQQVPVLVFSAGLGESVLAAMTAANFMLPNVKIISNFLALDENDCIVGIKGEVIHTYNKNETAIKHTEYYDMVQNRSNVVLMGDNIGDAGMAEGMEHCDVVVKVGFLGNNREGNLKNYLNKFDIVLVNDPTVDVVNGILGCIL</sequence>
<keyword evidence="8 9" id="KW-0546">Nucleotide metabolism</keyword>
<evidence type="ECO:0000256" key="7">
    <source>
        <dbReference type="ARBA" id="ARBA00022842"/>
    </source>
</evidence>
<dbReference type="NCBIfam" id="TIGR01544">
    <property type="entry name" value="HAD-SF-IE"/>
    <property type="match status" value="1"/>
</dbReference>
<dbReference type="PANTHER" id="PTHR13045">
    <property type="entry name" value="5'-NUCLEOTIDASE"/>
    <property type="match status" value="1"/>
</dbReference>
<keyword evidence="7" id="KW-0460">Magnesium</keyword>
<evidence type="ECO:0000256" key="3">
    <source>
        <dbReference type="ARBA" id="ARBA00012643"/>
    </source>
</evidence>
<gene>
    <name evidence="11" type="primary">LOC118281680</name>
</gene>
<evidence type="ECO:0000256" key="5">
    <source>
        <dbReference type="ARBA" id="ARBA00022741"/>
    </source>
</evidence>
<dbReference type="InterPro" id="IPR006434">
    <property type="entry name" value="Pyrimidine_nucleotidase_eu"/>
</dbReference>
<keyword evidence="6 9" id="KW-0378">Hydrolase</keyword>
<dbReference type="Proteomes" id="UP000829999">
    <property type="component" value="Chromosome 27"/>
</dbReference>
<evidence type="ECO:0000256" key="4">
    <source>
        <dbReference type="ARBA" id="ARBA00022723"/>
    </source>
</evidence>
<keyword evidence="9" id="KW-0963">Cytoplasm</keyword>
<evidence type="ECO:0000313" key="10">
    <source>
        <dbReference type="Proteomes" id="UP000829999"/>
    </source>
</evidence>
<dbReference type="GeneID" id="118281680"/>
<dbReference type="Pfam" id="PF05822">
    <property type="entry name" value="UMPH-1"/>
    <property type="match status" value="1"/>
</dbReference>
<dbReference type="InterPro" id="IPR036412">
    <property type="entry name" value="HAD-like_sf"/>
</dbReference>
<keyword evidence="10" id="KW-1185">Reference proteome</keyword>
<comment type="similarity">
    <text evidence="2 9">Belongs to the pyrimidine 5'-nucleotidase family.</text>
</comment>
<dbReference type="GO" id="GO:0000287">
    <property type="term" value="F:magnesium ion binding"/>
    <property type="evidence" value="ECO:0007669"/>
    <property type="project" value="InterPro"/>
</dbReference>
<evidence type="ECO:0000256" key="2">
    <source>
        <dbReference type="ARBA" id="ARBA00008389"/>
    </source>
</evidence>
<dbReference type="Gene3D" id="1.10.150.340">
    <property type="entry name" value="Pyrimidine 5'-nucleotidase (UMPH-1), N-terminal domain"/>
    <property type="match status" value="1"/>
</dbReference>
<dbReference type="InterPro" id="IPR023214">
    <property type="entry name" value="HAD_sf"/>
</dbReference>
<dbReference type="AlphaFoldDB" id="A0A9R0DKA3"/>
<dbReference type="RefSeq" id="XP_035458219.2">
    <property type="nucleotide sequence ID" value="XM_035602326.2"/>
</dbReference>
<dbReference type="SFLD" id="SFLDS00003">
    <property type="entry name" value="Haloacid_Dehalogenase"/>
    <property type="match status" value="1"/>
</dbReference>
<dbReference type="SUPFAM" id="SSF56784">
    <property type="entry name" value="HAD-like"/>
    <property type="match status" value="1"/>
</dbReference>
<dbReference type="OrthoDB" id="10014216at2759"/>
<evidence type="ECO:0000313" key="11">
    <source>
        <dbReference type="RefSeq" id="XP_035458219.2"/>
    </source>
</evidence>
<evidence type="ECO:0000256" key="1">
    <source>
        <dbReference type="ARBA" id="ARBA00000815"/>
    </source>
</evidence>
<organism evidence="10 11">
    <name type="scientific">Spodoptera frugiperda</name>
    <name type="common">Fall armyworm</name>
    <dbReference type="NCBI Taxonomy" id="7108"/>
    <lineage>
        <taxon>Eukaryota</taxon>
        <taxon>Metazoa</taxon>
        <taxon>Ecdysozoa</taxon>
        <taxon>Arthropoda</taxon>
        <taxon>Hexapoda</taxon>
        <taxon>Insecta</taxon>
        <taxon>Pterygota</taxon>
        <taxon>Neoptera</taxon>
        <taxon>Endopterygota</taxon>
        <taxon>Lepidoptera</taxon>
        <taxon>Glossata</taxon>
        <taxon>Ditrysia</taxon>
        <taxon>Noctuoidea</taxon>
        <taxon>Noctuidae</taxon>
        <taxon>Amphipyrinae</taxon>
        <taxon>Spodoptera</taxon>
    </lineage>
</organism>
<comment type="catalytic activity">
    <reaction evidence="1 9">
        <text>a ribonucleoside 5'-phosphate + H2O = a ribonucleoside + phosphate</text>
        <dbReference type="Rhea" id="RHEA:12484"/>
        <dbReference type="ChEBI" id="CHEBI:15377"/>
        <dbReference type="ChEBI" id="CHEBI:18254"/>
        <dbReference type="ChEBI" id="CHEBI:43474"/>
        <dbReference type="ChEBI" id="CHEBI:58043"/>
        <dbReference type="EC" id="3.1.3.5"/>
    </reaction>
</comment>
<comment type="subcellular location">
    <subcellularLocation>
        <location evidence="9">Cytoplasm</location>
    </subcellularLocation>
</comment>
<dbReference type="EC" id="3.1.3.5" evidence="3 9"/>
<name>A0A9R0DKA3_SPOFR</name>
<keyword evidence="5 9" id="KW-0547">Nucleotide-binding</keyword>
<dbReference type="CTD" id="37875"/>
<dbReference type="GO" id="GO:0005737">
    <property type="term" value="C:cytoplasm"/>
    <property type="evidence" value="ECO:0007669"/>
    <property type="project" value="UniProtKB-SubCell"/>
</dbReference>
<dbReference type="GO" id="GO:0008253">
    <property type="term" value="F:5'-nucleotidase activity"/>
    <property type="evidence" value="ECO:0007669"/>
    <property type="project" value="UniProtKB-EC"/>
</dbReference>
<proteinExistence type="inferred from homology"/>
<accession>A0A9R0DKA3</accession>
<dbReference type="PANTHER" id="PTHR13045:SF0">
    <property type="entry name" value="7-METHYLGUANOSINE PHOSPHATE-SPECIFIC 5'-NUCLEOTIDASE"/>
    <property type="match status" value="1"/>
</dbReference>
<dbReference type="GO" id="GO:0009117">
    <property type="term" value="P:nucleotide metabolic process"/>
    <property type="evidence" value="ECO:0007669"/>
    <property type="project" value="UniProtKB-KW"/>
</dbReference>
<dbReference type="Gene3D" id="3.40.50.1000">
    <property type="entry name" value="HAD superfamily/HAD-like"/>
    <property type="match status" value="1"/>
</dbReference>
<dbReference type="FunFam" id="1.10.150.340:FF:000001">
    <property type="entry name" value="Cytosolic 5-nucleotidase 3-like"/>
    <property type="match status" value="1"/>
</dbReference>
<protein>
    <recommendedName>
        <fullName evidence="3 9">5'-nucleotidase</fullName>
        <ecNumber evidence="3 9">3.1.3.5</ecNumber>
    </recommendedName>
</protein>
<dbReference type="GO" id="GO:0000166">
    <property type="term" value="F:nucleotide binding"/>
    <property type="evidence" value="ECO:0007669"/>
    <property type="project" value="UniProtKB-KW"/>
</dbReference>
<reference evidence="11" key="1">
    <citation type="submission" date="2025-08" db="UniProtKB">
        <authorList>
            <consortium name="RefSeq"/>
        </authorList>
    </citation>
    <scope>IDENTIFICATION</scope>
    <source>
        <tissue evidence="11">Whole larval tissue</tissue>
    </source>
</reference>
<evidence type="ECO:0000256" key="9">
    <source>
        <dbReference type="RuleBase" id="RU361276"/>
    </source>
</evidence>
<evidence type="ECO:0000256" key="6">
    <source>
        <dbReference type="ARBA" id="ARBA00022801"/>
    </source>
</evidence>
<evidence type="ECO:0000256" key="8">
    <source>
        <dbReference type="ARBA" id="ARBA00023080"/>
    </source>
</evidence>